<dbReference type="SUPFAM" id="SSF48208">
    <property type="entry name" value="Six-hairpin glycosidases"/>
    <property type="match status" value="1"/>
</dbReference>
<gene>
    <name evidence="2" type="ORF">CLV29_0649</name>
</gene>
<feature type="domain" description="Spermatogenesis-associated protein 20-like TRX" evidence="1">
    <location>
        <begin position="2"/>
        <end position="162"/>
    </location>
</feature>
<dbReference type="Gene3D" id="1.50.10.10">
    <property type="match status" value="1"/>
</dbReference>
<name>A0A4R7J985_9ACTN</name>
<protein>
    <recommendedName>
        <fullName evidence="1">Spermatogenesis-associated protein 20-like TRX domain-containing protein</fullName>
    </recommendedName>
</protein>
<dbReference type="CDD" id="cd02955">
    <property type="entry name" value="SSP411"/>
    <property type="match status" value="1"/>
</dbReference>
<evidence type="ECO:0000313" key="2">
    <source>
        <dbReference type="EMBL" id="TDT33053.1"/>
    </source>
</evidence>
<organism evidence="2 3">
    <name type="scientific">Naumannella halotolerans</name>
    <dbReference type="NCBI Taxonomy" id="993414"/>
    <lineage>
        <taxon>Bacteria</taxon>
        <taxon>Bacillati</taxon>
        <taxon>Actinomycetota</taxon>
        <taxon>Actinomycetes</taxon>
        <taxon>Propionibacteriales</taxon>
        <taxon>Propionibacteriaceae</taxon>
        <taxon>Naumannella</taxon>
    </lineage>
</organism>
<keyword evidence="3" id="KW-1185">Reference proteome</keyword>
<dbReference type="InterPro" id="IPR008928">
    <property type="entry name" value="6-hairpin_glycosidase_sf"/>
</dbReference>
<dbReference type="AlphaFoldDB" id="A0A4R7J985"/>
<dbReference type="SUPFAM" id="SSF52833">
    <property type="entry name" value="Thioredoxin-like"/>
    <property type="match status" value="1"/>
</dbReference>
<reference evidence="2 3" key="1">
    <citation type="submission" date="2019-03" db="EMBL/GenBank/DDBJ databases">
        <title>Genomic Encyclopedia of Archaeal and Bacterial Type Strains, Phase II (KMG-II): from individual species to whole genera.</title>
        <authorList>
            <person name="Goeker M."/>
        </authorList>
    </citation>
    <scope>NUCLEOTIDE SEQUENCE [LARGE SCALE GENOMIC DNA]</scope>
    <source>
        <strain evidence="2 3">DSM 24323</strain>
    </source>
</reference>
<dbReference type="RefSeq" id="WP_133753622.1">
    <property type="nucleotide sequence ID" value="NZ_SOAW01000001.1"/>
</dbReference>
<dbReference type="GO" id="GO:0005975">
    <property type="term" value="P:carbohydrate metabolic process"/>
    <property type="evidence" value="ECO:0007669"/>
    <property type="project" value="InterPro"/>
</dbReference>
<dbReference type="InterPro" id="IPR012341">
    <property type="entry name" value="6hp_glycosidase-like_sf"/>
</dbReference>
<dbReference type="OrthoDB" id="9762614at2"/>
<dbReference type="Proteomes" id="UP000295371">
    <property type="component" value="Unassembled WGS sequence"/>
</dbReference>
<dbReference type="PIRSF" id="PIRSF006402">
    <property type="entry name" value="UCP006402_thioredoxin"/>
    <property type="match status" value="1"/>
</dbReference>
<dbReference type="PANTHER" id="PTHR42899">
    <property type="entry name" value="SPERMATOGENESIS-ASSOCIATED PROTEIN 20"/>
    <property type="match status" value="1"/>
</dbReference>
<dbReference type="InterPro" id="IPR036249">
    <property type="entry name" value="Thioredoxin-like_sf"/>
</dbReference>
<evidence type="ECO:0000259" key="1">
    <source>
        <dbReference type="Pfam" id="PF03190"/>
    </source>
</evidence>
<proteinExistence type="predicted"/>
<dbReference type="EMBL" id="SOAW01000001">
    <property type="protein sequence ID" value="TDT33053.1"/>
    <property type="molecule type" value="Genomic_DNA"/>
</dbReference>
<dbReference type="Pfam" id="PF03190">
    <property type="entry name" value="Thioredox_DsbH"/>
    <property type="match status" value="1"/>
</dbReference>
<comment type="caution">
    <text evidence="2">The sequence shown here is derived from an EMBL/GenBank/DDBJ whole genome shotgun (WGS) entry which is preliminary data.</text>
</comment>
<sequence length="651" mass="70770">MTNRLRDSLSPYLQQHAENPVHWQEWGAEAFAEARRRDVPVFLSIGYAACHWCHVMAHESFEDPELAALLNRDFVPVKVDREERPDVDAVYMAATQALTGQGGWPMSVWLTPEGEPFYAGTYFPPRPRQGMPGFEQVLTALSQAWQERRSDVSDSATEVARYVAAAQEGITGDLQLATALEQLHHQYDNRYGGFGAAPKFPPTLVLDALLAEGSPDSLQSVTGTLDAMINGGIHDQLGGGFARYSVDARWIVPHFEKMLYDNALLLGTLARASRVVDAARAEDYQHVGERLVGWLEREMLLAGGGFAASLDADSVDADGRMREGAYYVWTPAQLTEVLGEAAGPAAAAFGVSAEGSFEPGTSTLQRLGPTEPHWRESLLQRRASRQPPARDDKVVAAWNGWLVVSLVEAAMIWQQPRWLELAIGAADYLWQVHVDSDRVHRVSRNGANGTAPAIAEDHGAMAHGFGMLAAATGDPHWLQRAEFLLELADRRFRAEDGGWYDSAADHDLITRPRDLTDNVTPSGGSALLAAHRVLAALNGTGPGRLDAATATGAGIAARAPRFAGWWLRELLLAERRRAKEIAVVGDAPELLRQAWCSAPEGSVILSVAADRTEDFGLSRGRSTPSPAAWVCSGNVCQLPVGTVEQLQDQLG</sequence>
<dbReference type="PANTHER" id="PTHR42899:SF1">
    <property type="entry name" value="SPERMATOGENESIS-ASSOCIATED PROTEIN 20"/>
    <property type="match status" value="1"/>
</dbReference>
<dbReference type="InterPro" id="IPR024705">
    <property type="entry name" value="Ssp411"/>
</dbReference>
<evidence type="ECO:0000313" key="3">
    <source>
        <dbReference type="Proteomes" id="UP000295371"/>
    </source>
</evidence>
<dbReference type="Gene3D" id="3.40.30.10">
    <property type="entry name" value="Glutaredoxin"/>
    <property type="match status" value="1"/>
</dbReference>
<dbReference type="InterPro" id="IPR004879">
    <property type="entry name" value="Ssp411-like_TRX"/>
</dbReference>
<accession>A0A4R7J985</accession>